<dbReference type="RefSeq" id="WP_073859158.1">
    <property type="nucleotide sequence ID" value="NZ_BAAATC010000014.1"/>
</dbReference>
<evidence type="ECO:0000313" key="5">
    <source>
        <dbReference type="Proteomes" id="UP000220340"/>
    </source>
</evidence>
<evidence type="ECO:0000313" key="4">
    <source>
        <dbReference type="Proteomes" id="UP000191039"/>
    </source>
</evidence>
<evidence type="ECO:0000313" key="3">
    <source>
        <dbReference type="EMBL" id="PEG55405.1"/>
    </source>
</evidence>
<feature type="transmembrane region" description="Helical" evidence="1">
    <location>
        <begin position="21"/>
        <end position="47"/>
    </location>
</feature>
<reference evidence="2 4" key="1">
    <citation type="submission" date="2016-09" db="EMBL/GenBank/DDBJ databases">
        <title>genome sequences of unsequenced Mycobacteria.</title>
        <authorList>
            <person name="Greninger A.L."/>
            <person name="Jerome K.R."/>
            <person name="Mcnair B."/>
            <person name="Wallis C."/>
            <person name="Fang F."/>
        </authorList>
    </citation>
    <scope>NUCLEOTIDE SEQUENCE [LARGE SCALE GENOMIC DNA]</scope>
    <source>
        <strain evidence="2 4">BM1</strain>
    </source>
</reference>
<dbReference type="OrthoDB" id="4753588at2"/>
<evidence type="ECO:0000256" key="1">
    <source>
        <dbReference type="SAM" id="Phobius"/>
    </source>
</evidence>
<dbReference type="EMBL" id="PDCR01000006">
    <property type="protein sequence ID" value="PEG55405.1"/>
    <property type="molecule type" value="Genomic_DNA"/>
</dbReference>
<keyword evidence="1" id="KW-0472">Membrane</keyword>
<accession>A0A1Q4H5D5</accession>
<proteinExistence type="predicted"/>
<evidence type="ECO:0000313" key="2">
    <source>
        <dbReference type="EMBL" id="OPE48744.1"/>
    </source>
</evidence>
<dbReference type="Proteomes" id="UP000191039">
    <property type="component" value="Unassembled WGS sequence"/>
</dbReference>
<keyword evidence="1" id="KW-0812">Transmembrane</keyword>
<sequence>MSVTSRARSITRFGVKVQRRIVIVQALVWPTLIVTGAAVGTAAALAVRHRRDTAPWSPDAVPD</sequence>
<name>A0A1Q4H5D5_9MYCO</name>
<gene>
    <name evidence="2" type="ORF">BV510_23295</name>
    <name evidence="3" type="ORF">CRI78_05665</name>
</gene>
<keyword evidence="1" id="KW-1133">Transmembrane helix</keyword>
<protein>
    <submittedName>
        <fullName evidence="2">Uncharacterized protein</fullName>
    </submittedName>
</protein>
<reference evidence="3 5" key="2">
    <citation type="submission" date="2017-10" db="EMBL/GenBank/DDBJ databases">
        <title>The new phylogeny of genus Mycobacterium.</title>
        <authorList>
            <person name="Tortoli E."/>
            <person name="Trovato A."/>
            <person name="Cirillo D.M."/>
        </authorList>
    </citation>
    <scope>NUCLEOTIDE SEQUENCE [LARGE SCALE GENOMIC DNA]</scope>
    <source>
        <strain evidence="3 5">IP141170001</strain>
    </source>
</reference>
<dbReference type="AlphaFoldDB" id="A0A1Q4H5D5"/>
<organism evidence="2 4">
    <name type="scientific">Mycolicibacterium diernhoferi</name>
    <dbReference type="NCBI Taxonomy" id="1801"/>
    <lineage>
        <taxon>Bacteria</taxon>
        <taxon>Bacillati</taxon>
        <taxon>Actinomycetota</taxon>
        <taxon>Actinomycetes</taxon>
        <taxon>Mycobacteriales</taxon>
        <taxon>Mycobacteriaceae</taxon>
        <taxon>Mycolicibacterium</taxon>
    </lineage>
</organism>
<dbReference type="Proteomes" id="UP000220340">
    <property type="component" value="Unassembled WGS sequence"/>
</dbReference>
<comment type="caution">
    <text evidence="2">The sequence shown here is derived from an EMBL/GenBank/DDBJ whole genome shotgun (WGS) entry which is preliminary data.</text>
</comment>
<dbReference type="EMBL" id="MIJD01000316">
    <property type="protein sequence ID" value="OPE48744.1"/>
    <property type="molecule type" value="Genomic_DNA"/>
</dbReference>
<keyword evidence="5" id="KW-1185">Reference proteome</keyword>